<dbReference type="OrthoDB" id="9808398at2"/>
<evidence type="ECO:0000256" key="1">
    <source>
        <dbReference type="SAM" id="SignalP"/>
    </source>
</evidence>
<reference evidence="4" key="3">
    <citation type="submission" date="2018-11" db="EMBL/GenBank/DDBJ databases">
        <authorList>
            <person name="Hwang Y.J."/>
            <person name="Hwang C.Y."/>
        </authorList>
    </citation>
    <scope>NUCLEOTIDE SEQUENCE</scope>
    <source>
        <strain evidence="4">R106</strain>
    </source>
</reference>
<keyword evidence="1" id="KW-0732">Signal</keyword>
<evidence type="ECO:0000313" key="4">
    <source>
        <dbReference type="EMBL" id="RPA32509.1"/>
    </source>
</evidence>
<keyword evidence="5" id="KW-1185">Reference proteome</keyword>
<dbReference type="SUPFAM" id="SSF53474">
    <property type="entry name" value="alpha/beta-Hydrolases"/>
    <property type="match status" value="1"/>
</dbReference>
<evidence type="ECO:0000313" key="3">
    <source>
        <dbReference type="EMBL" id="AZG34410.1"/>
    </source>
</evidence>
<feature type="domain" description="Serine aminopeptidase S33" evidence="2">
    <location>
        <begin position="72"/>
        <end position="189"/>
    </location>
</feature>
<dbReference type="InterPro" id="IPR029058">
    <property type="entry name" value="AB_hydrolase_fold"/>
</dbReference>
<accession>A0A3N4E2T8</accession>
<evidence type="ECO:0000259" key="2">
    <source>
        <dbReference type="Pfam" id="PF12146"/>
    </source>
</evidence>
<dbReference type="RefSeq" id="WP_124012967.1">
    <property type="nucleotide sequence ID" value="NZ_JAKIKZ010000015.1"/>
</dbReference>
<evidence type="ECO:0000313" key="6">
    <source>
        <dbReference type="Proteomes" id="UP000278855"/>
    </source>
</evidence>
<dbReference type="EMBL" id="RKKB01000003">
    <property type="protein sequence ID" value="RPA32509.1"/>
    <property type="molecule type" value="Genomic_DNA"/>
</dbReference>
<dbReference type="InterPro" id="IPR022742">
    <property type="entry name" value="Hydrolase_4"/>
</dbReference>
<gene>
    <name evidence="4" type="ORF">EGC77_11970</name>
    <name evidence="3" type="ORF">EGC80_05350</name>
</gene>
<dbReference type="Proteomes" id="UP000273778">
    <property type="component" value="Chromosome"/>
</dbReference>
<dbReference type="AlphaFoldDB" id="A0A3N4E2T8"/>
<keyword evidence="4" id="KW-0378">Hydrolase</keyword>
<sequence length="329" mass="36541">MKLKSMLMNIAVILPSIFLAHNLLASPLEQSSETFFSLAEIKEGDKKPLQPVEYISATDNVSLAYRAYLPLKPQAVLIFYHGAGAHSGLIYNHIGVGLRDDFDIAVYMPDIRGHGSSQGDRGDAPDVEQVWADINTIVRVARDKYPDMPIFIGGHSSGAGLALNYSSWDQRAEVEGYVFLAPYFGFRSETNYDKGENIGIEFSTVKTSNFIINTISGGLFLGHSKAVRFNFPDAVLSKNPEIVPFNTVNMSNALTPHSPDLQLSDLQQFGLWIGKQDEAFDPIKVTLFAQNNSDNKVRKEIKIVDKENHFSIILNAHNLIGPWLKRAIK</sequence>
<dbReference type="InterPro" id="IPR051044">
    <property type="entry name" value="MAG_DAG_Lipase"/>
</dbReference>
<dbReference type="PANTHER" id="PTHR11614">
    <property type="entry name" value="PHOSPHOLIPASE-RELATED"/>
    <property type="match status" value="1"/>
</dbReference>
<dbReference type="KEGG" id="spsr:EGC80_05350"/>
<evidence type="ECO:0000313" key="5">
    <source>
        <dbReference type="Proteomes" id="UP000273778"/>
    </source>
</evidence>
<feature type="chain" id="PRO_5017967906" evidence="1">
    <location>
        <begin position="26"/>
        <end position="329"/>
    </location>
</feature>
<protein>
    <submittedName>
        <fullName evidence="4">Alpha/beta fold hydrolase</fullName>
    </submittedName>
</protein>
<dbReference type="Gene3D" id="3.40.50.1820">
    <property type="entry name" value="alpha/beta hydrolase"/>
    <property type="match status" value="1"/>
</dbReference>
<name>A0A3N4E2T8_9GAMM</name>
<reference evidence="3 5" key="1">
    <citation type="submission" date="2018-11" db="EMBL/GenBank/DDBJ databases">
        <title>Shewanella sp. M2.</title>
        <authorList>
            <person name="Hwang Y.J."/>
            <person name="Hwang C.Y."/>
        </authorList>
    </citation>
    <scope>NUCLEOTIDE SEQUENCE [LARGE SCALE GENOMIC DNA]</scope>
    <source>
        <strain evidence="3 5">M2</strain>
    </source>
</reference>
<proteinExistence type="predicted"/>
<dbReference type="Pfam" id="PF12146">
    <property type="entry name" value="Hydrolase_4"/>
    <property type="match status" value="1"/>
</dbReference>
<dbReference type="GO" id="GO:0016787">
    <property type="term" value="F:hydrolase activity"/>
    <property type="evidence" value="ECO:0007669"/>
    <property type="project" value="UniProtKB-KW"/>
</dbReference>
<feature type="signal peptide" evidence="1">
    <location>
        <begin position="1"/>
        <end position="25"/>
    </location>
</feature>
<dbReference type="EMBL" id="CP034073">
    <property type="protein sequence ID" value="AZG34410.1"/>
    <property type="molecule type" value="Genomic_DNA"/>
</dbReference>
<reference evidence="6" key="2">
    <citation type="submission" date="2018-11" db="EMBL/GenBank/DDBJ databases">
        <title>Shewanella sp. R106.</title>
        <authorList>
            <person name="Hwang Y.J."/>
            <person name="Hwang C.Y."/>
        </authorList>
    </citation>
    <scope>NUCLEOTIDE SEQUENCE [LARGE SCALE GENOMIC DNA]</scope>
    <source>
        <strain evidence="6">R106</strain>
    </source>
</reference>
<dbReference type="Proteomes" id="UP000278855">
    <property type="component" value="Unassembled WGS sequence"/>
</dbReference>
<organism evidence="4 6">
    <name type="scientific">Shewanella psychromarinicola</name>
    <dbReference type="NCBI Taxonomy" id="2487742"/>
    <lineage>
        <taxon>Bacteria</taxon>
        <taxon>Pseudomonadati</taxon>
        <taxon>Pseudomonadota</taxon>
        <taxon>Gammaproteobacteria</taxon>
        <taxon>Alteromonadales</taxon>
        <taxon>Shewanellaceae</taxon>
        <taxon>Shewanella</taxon>
    </lineage>
</organism>